<organism evidence="4 5">
    <name type="scientific">Streptomyces thermolilacinus SPC6</name>
    <dbReference type="NCBI Taxonomy" id="1306406"/>
    <lineage>
        <taxon>Bacteria</taxon>
        <taxon>Bacillati</taxon>
        <taxon>Actinomycetota</taxon>
        <taxon>Actinomycetes</taxon>
        <taxon>Kitasatosporales</taxon>
        <taxon>Streptomycetaceae</taxon>
        <taxon>Streptomyces</taxon>
    </lineage>
</organism>
<feature type="region of interest" description="Disordered" evidence="1">
    <location>
        <begin position="1"/>
        <end position="25"/>
    </location>
</feature>
<evidence type="ECO:0000259" key="3">
    <source>
        <dbReference type="Pfam" id="PF19747"/>
    </source>
</evidence>
<dbReference type="EMBL" id="ASHX02000001">
    <property type="protein sequence ID" value="OEJ93476.1"/>
    <property type="molecule type" value="Genomic_DNA"/>
</dbReference>
<feature type="domain" description="DUF6234" evidence="3">
    <location>
        <begin position="25"/>
        <end position="148"/>
    </location>
</feature>
<comment type="caution">
    <text evidence="4">The sequence shown here is derived from an EMBL/GenBank/DDBJ whole genome shotgun (WGS) entry which is preliminary data.</text>
</comment>
<keyword evidence="5" id="KW-1185">Reference proteome</keyword>
<dbReference type="STRING" id="1306406.J116_002370"/>
<keyword evidence="2" id="KW-0472">Membrane</keyword>
<feature type="transmembrane region" description="Helical" evidence="2">
    <location>
        <begin position="97"/>
        <end position="119"/>
    </location>
</feature>
<dbReference type="InterPro" id="IPR046201">
    <property type="entry name" value="DUF6234"/>
</dbReference>
<feature type="region of interest" description="Disordered" evidence="1">
    <location>
        <begin position="124"/>
        <end position="151"/>
    </location>
</feature>
<evidence type="ECO:0000256" key="1">
    <source>
        <dbReference type="SAM" id="MobiDB-lite"/>
    </source>
</evidence>
<dbReference type="eggNOG" id="ENOG5030PCJ">
    <property type="taxonomic scope" value="Bacteria"/>
</dbReference>
<evidence type="ECO:0000256" key="2">
    <source>
        <dbReference type="SAM" id="Phobius"/>
    </source>
</evidence>
<keyword evidence="2" id="KW-0812">Transmembrane</keyword>
<sequence>MRKPPSASPVAPDPAPTPRRAKGGRGADIATSCALVVLELVALAAILLVWPFLDHFELDPQASRKPFTLWDYLPAVAVLGGLVLLAAALAARARATVTVVSQLVTGVLIAVVVFGGVALQRHEDERNRPVPAPTGFTGCRSGGDSSDCPGG</sequence>
<accession>A0A1D3DMC0</accession>
<gene>
    <name evidence="4" type="ORF">J116_002370</name>
</gene>
<dbReference type="Proteomes" id="UP000095329">
    <property type="component" value="Unassembled WGS sequence"/>
</dbReference>
<evidence type="ECO:0000313" key="5">
    <source>
        <dbReference type="Proteomes" id="UP000095329"/>
    </source>
</evidence>
<reference evidence="4 5" key="1">
    <citation type="journal article" date="2013" name="Genome Announc.">
        <title>Genome Sequence of Streptomyces violaceusniger Strain SPC6, a Halotolerant Streptomycete That Exhibits Rapid Growth and Development.</title>
        <authorList>
            <person name="Chen X."/>
            <person name="Zhang B."/>
            <person name="Zhang W."/>
            <person name="Wu X."/>
            <person name="Zhang M."/>
            <person name="Chen T."/>
            <person name="Liu G."/>
            <person name="Dyson P."/>
        </authorList>
    </citation>
    <scope>NUCLEOTIDE SEQUENCE [LARGE SCALE GENOMIC DNA]</scope>
    <source>
        <strain evidence="4 5">SPC6</strain>
    </source>
</reference>
<feature type="compositionally biased region" description="Low complexity" evidence="1">
    <location>
        <begin position="1"/>
        <end position="10"/>
    </location>
</feature>
<dbReference type="AlphaFoldDB" id="A0A1D3DMC0"/>
<dbReference type="Pfam" id="PF19747">
    <property type="entry name" value="DUF6234"/>
    <property type="match status" value="1"/>
</dbReference>
<keyword evidence="2" id="KW-1133">Transmembrane helix</keyword>
<protein>
    <recommendedName>
        <fullName evidence="3">DUF6234 domain-containing protein</fullName>
    </recommendedName>
</protein>
<feature type="transmembrane region" description="Helical" evidence="2">
    <location>
        <begin position="72"/>
        <end position="90"/>
    </location>
</feature>
<dbReference type="RefSeq" id="WP_023590962.1">
    <property type="nucleotide sequence ID" value="NZ_ASHX02000001.1"/>
</dbReference>
<name>A0A1D3DMC0_9ACTN</name>
<evidence type="ECO:0000313" key="4">
    <source>
        <dbReference type="EMBL" id="OEJ93476.1"/>
    </source>
</evidence>
<feature type="transmembrane region" description="Helical" evidence="2">
    <location>
        <begin position="29"/>
        <end position="52"/>
    </location>
</feature>
<proteinExistence type="predicted"/>